<dbReference type="RefSeq" id="WP_341626651.1">
    <property type="nucleotide sequence ID" value="NZ_JBAKBA010000003.1"/>
</dbReference>
<evidence type="ECO:0000259" key="1">
    <source>
        <dbReference type="Pfam" id="PF00534"/>
    </source>
</evidence>
<sequence length="378" mass="42550">MEKIKVLIVISNMEFGGAQRQIVELVNNVDRNKFELHVCSLSNYAPLAEQFKQGTSLHIIHKKSKFDFSVVCKLTKLIRKQRFDVIHSYLFDAEIASRLAAKLSNTGVTVIGSERNANYTLKPIQKKAYFLTKNLVSNIIANSQSGADYNASQTQQPKNKYHVVYNGVDTTRFNISDKKHIRENLGIDINTKLIGMFASFKLQKNHPFLIAALEQLKQQGNHFKLLLVGDMLHGGLHGSDDYTERVKNEIANSSFAEDVIFLGNKDNIEDIYPACDFTVLPSLFEGTPNVVLESMACGIPCIATNVSDNNRIIEHGHSGYIVELDDIKALTAYMHQLLNDPVQLQIFSQNARDVMINKFSSVKLAENMCNIYKNAMCR</sequence>
<dbReference type="SUPFAM" id="SSF53756">
    <property type="entry name" value="UDP-Glycosyltransferase/glycogen phosphorylase"/>
    <property type="match status" value="1"/>
</dbReference>
<evidence type="ECO:0000313" key="3">
    <source>
        <dbReference type="EMBL" id="MEL0657903.1"/>
    </source>
</evidence>
<name>A0ABU9H7Q0_9GAMM</name>
<dbReference type="Pfam" id="PF00534">
    <property type="entry name" value="Glycos_transf_1"/>
    <property type="match status" value="1"/>
</dbReference>
<keyword evidence="3" id="KW-0328">Glycosyltransferase</keyword>
<dbReference type="GO" id="GO:0016757">
    <property type="term" value="F:glycosyltransferase activity"/>
    <property type="evidence" value="ECO:0007669"/>
    <property type="project" value="UniProtKB-KW"/>
</dbReference>
<dbReference type="Pfam" id="PF13439">
    <property type="entry name" value="Glyco_transf_4"/>
    <property type="match status" value="1"/>
</dbReference>
<keyword evidence="4" id="KW-1185">Reference proteome</keyword>
<keyword evidence="3" id="KW-0808">Transferase</keyword>
<accession>A0ABU9H7Q0</accession>
<dbReference type="EMBL" id="JBAKBA010000003">
    <property type="protein sequence ID" value="MEL0657903.1"/>
    <property type="molecule type" value="Genomic_DNA"/>
</dbReference>
<feature type="domain" description="Glycosyl transferase family 1" evidence="1">
    <location>
        <begin position="177"/>
        <end position="353"/>
    </location>
</feature>
<reference evidence="3 4" key="1">
    <citation type="submission" date="2024-02" db="EMBL/GenBank/DDBJ databases">
        <title>Bacteria isolated from the canopy kelp, Nereocystis luetkeana.</title>
        <authorList>
            <person name="Pfister C.A."/>
            <person name="Younker I.T."/>
            <person name="Light S.H."/>
        </authorList>
    </citation>
    <scope>NUCLEOTIDE SEQUENCE [LARGE SCALE GENOMIC DNA]</scope>
    <source>
        <strain evidence="3 4">TI.2.07</strain>
    </source>
</reference>
<evidence type="ECO:0000259" key="2">
    <source>
        <dbReference type="Pfam" id="PF13439"/>
    </source>
</evidence>
<comment type="caution">
    <text evidence="3">The sequence shown here is derived from an EMBL/GenBank/DDBJ whole genome shotgun (WGS) entry which is preliminary data.</text>
</comment>
<dbReference type="Gene3D" id="3.40.50.2000">
    <property type="entry name" value="Glycogen Phosphorylase B"/>
    <property type="match status" value="2"/>
</dbReference>
<dbReference type="InterPro" id="IPR028098">
    <property type="entry name" value="Glyco_trans_4-like_N"/>
</dbReference>
<organism evidence="3 4">
    <name type="scientific">Psychromonas arctica</name>
    <dbReference type="NCBI Taxonomy" id="168275"/>
    <lineage>
        <taxon>Bacteria</taxon>
        <taxon>Pseudomonadati</taxon>
        <taxon>Pseudomonadota</taxon>
        <taxon>Gammaproteobacteria</taxon>
        <taxon>Alteromonadales</taxon>
        <taxon>Psychromonadaceae</taxon>
        <taxon>Psychromonas</taxon>
    </lineage>
</organism>
<protein>
    <submittedName>
        <fullName evidence="3">Glycosyltransferase</fullName>
        <ecNumber evidence="3">2.4.-.-</ecNumber>
    </submittedName>
</protein>
<dbReference type="EC" id="2.4.-.-" evidence="3"/>
<dbReference type="InterPro" id="IPR001296">
    <property type="entry name" value="Glyco_trans_1"/>
</dbReference>
<dbReference type="PANTHER" id="PTHR12526:SF630">
    <property type="entry name" value="GLYCOSYLTRANSFERASE"/>
    <property type="match status" value="1"/>
</dbReference>
<evidence type="ECO:0000313" key="4">
    <source>
        <dbReference type="Proteomes" id="UP001366060"/>
    </source>
</evidence>
<gene>
    <name evidence="3" type="ORF">V6255_02025</name>
</gene>
<feature type="domain" description="Glycosyltransferase subfamily 4-like N-terminal" evidence="2">
    <location>
        <begin position="15"/>
        <end position="172"/>
    </location>
</feature>
<proteinExistence type="predicted"/>
<dbReference type="Proteomes" id="UP001366060">
    <property type="component" value="Unassembled WGS sequence"/>
</dbReference>
<dbReference type="PANTHER" id="PTHR12526">
    <property type="entry name" value="GLYCOSYLTRANSFERASE"/>
    <property type="match status" value="1"/>
</dbReference>